<feature type="region of interest" description="Disordered" evidence="1">
    <location>
        <begin position="1"/>
        <end position="20"/>
    </location>
</feature>
<dbReference type="AlphaFoldDB" id="A0A068S946"/>
<organism evidence="2 3">
    <name type="scientific">Lichtheimia corymbifera JMRC:FSU:9682</name>
    <dbReference type="NCBI Taxonomy" id="1263082"/>
    <lineage>
        <taxon>Eukaryota</taxon>
        <taxon>Fungi</taxon>
        <taxon>Fungi incertae sedis</taxon>
        <taxon>Mucoromycota</taxon>
        <taxon>Mucoromycotina</taxon>
        <taxon>Mucoromycetes</taxon>
        <taxon>Mucorales</taxon>
        <taxon>Lichtheimiaceae</taxon>
        <taxon>Lichtheimia</taxon>
    </lineage>
</organism>
<dbReference type="EMBL" id="CBTN010000061">
    <property type="protein sequence ID" value="CDH58829.1"/>
    <property type="molecule type" value="Genomic_DNA"/>
</dbReference>
<gene>
    <name evidence="2" type="ORF">LCOR_09677.1</name>
</gene>
<keyword evidence="3" id="KW-1185">Reference proteome</keyword>
<evidence type="ECO:0000313" key="3">
    <source>
        <dbReference type="Proteomes" id="UP000027586"/>
    </source>
</evidence>
<dbReference type="VEuPathDB" id="FungiDB:LCOR_09677.1"/>
<dbReference type="Proteomes" id="UP000027586">
    <property type="component" value="Unassembled WGS sequence"/>
</dbReference>
<reference evidence="2" key="1">
    <citation type="submission" date="2013-08" db="EMBL/GenBank/DDBJ databases">
        <title>Gene expansion shapes genome architecture in the human pathogen Lichtheimia corymbifera: an evolutionary genomics analysis in the ancient terrestrial Mucorales (Mucoromycotina).</title>
        <authorList>
            <person name="Schwartze V.U."/>
            <person name="Winter S."/>
            <person name="Shelest E."/>
            <person name="Marcet-Houben M."/>
            <person name="Horn F."/>
            <person name="Wehner S."/>
            <person name="Hoffmann K."/>
            <person name="Riege K."/>
            <person name="Sammeth M."/>
            <person name="Nowrousian M."/>
            <person name="Valiante V."/>
            <person name="Linde J."/>
            <person name="Jacobsen I.D."/>
            <person name="Marz M."/>
            <person name="Brakhage A.A."/>
            <person name="Gabaldon T."/>
            <person name="Bocker S."/>
            <person name="Voigt K."/>
        </authorList>
    </citation>
    <scope>NUCLEOTIDE SEQUENCE [LARGE SCALE GENOMIC DNA]</scope>
    <source>
        <strain evidence="2">FSU 9682</strain>
    </source>
</reference>
<sequence length="75" mass="8844">MKPFNPTSFKRDSVNNEQEAVTISPWQPRSFLGTWTHLLPGYAYSELHLIPRNQQEHYFMAQYLDRDVNGMKAED</sequence>
<accession>A0A068S946</accession>
<comment type="caution">
    <text evidence="2">The sequence shown here is derived from an EMBL/GenBank/DDBJ whole genome shotgun (WGS) entry which is preliminary data.</text>
</comment>
<evidence type="ECO:0000313" key="2">
    <source>
        <dbReference type="EMBL" id="CDH58829.1"/>
    </source>
</evidence>
<proteinExistence type="predicted"/>
<evidence type="ECO:0000256" key="1">
    <source>
        <dbReference type="SAM" id="MobiDB-lite"/>
    </source>
</evidence>
<name>A0A068S946_9FUNG</name>
<protein>
    <submittedName>
        <fullName evidence="2">Uncharacterized protein</fullName>
    </submittedName>
</protein>